<reference evidence="11 12" key="1">
    <citation type="submission" date="2018-06" db="EMBL/GenBank/DDBJ databases">
        <title>Comparative genomics reveals the genomic features of Rhizophagus irregularis, R. cerebriforme, R. diaphanum and Gigaspora rosea, and their symbiotic lifestyle signature.</title>
        <authorList>
            <person name="Morin E."/>
            <person name="San Clemente H."/>
            <person name="Chen E.C.H."/>
            <person name="De La Providencia I."/>
            <person name="Hainaut M."/>
            <person name="Kuo A."/>
            <person name="Kohler A."/>
            <person name="Murat C."/>
            <person name="Tang N."/>
            <person name="Roy S."/>
            <person name="Loubradou J."/>
            <person name="Henrissat B."/>
            <person name="Grigoriev I.V."/>
            <person name="Corradi N."/>
            <person name="Roux C."/>
            <person name="Martin F.M."/>
        </authorList>
    </citation>
    <scope>NUCLEOTIDE SEQUENCE [LARGE SCALE GENOMIC DNA]</scope>
    <source>
        <strain evidence="11 12">DAOM 227022</strain>
    </source>
</reference>
<dbReference type="EC" id="3.1.26.3" evidence="3"/>
<dbReference type="PROSITE" id="PS50142">
    <property type="entry name" value="RNASE_3_2"/>
    <property type="match status" value="1"/>
</dbReference>
<dbReference type="InterPro" id="IPR014720">
    <property type="entry name" value="dsRBD_dom"/>
</dbReference>
<dbReference type="InterPro" id="IPR000999">
    <property type="entry name" value="RNase_III_dom"/>
</dbReference>
<dbReference type="STRING" id="658196.A0A397SZ58"/>
<evidence type="ECO:0000256" key="8">
    <source>
        <dbReference type="PROSITE-ProRule" id="PRU00266"/>
    </source>
</evidence>
<dbReference type="GO" id="GO:0003725">
    <property type="term" value="F:double-stranded RNA binding"/>
    <property type="evidence" value="ECO:0007669"/>
    <property type="project" value="TreeGrafter"/>
</dbReference>
<proteinExistence type="inferred from homology"/>
<evidence type="ECO:0000256" key="6">
    <source>
        <dbReference type="ARBA" id="ARBA00022801"/>
    </source>
</evidence>
<dbReference type="Proteomes" id="UP000265703">
    <property type="component" value="Unassembled WGS sequence"/>
</dbReference>
<feature type="domain" description="DRBM" evidence="9">
    <location>
        <begin position="190"/>
        <end position="259"/>
    </location>
</feature>
<keyword evidence="7 8" id="KW-0694">RNA-binding</keyword>
<dbReference type="OrthoDB" id="416741at2759"/>
<name>A0A397SZ58_9GLOM</name>
<evidence type="ECO:0000313" key="11">
    <source>
        <dbReference type="EMBL" id="RIA89285.1"/>
    </source>
</evidence>
<dbReference type="GO" id="GO:0030847">
    <property type="term" value="P:termination of RNA polymerase II transcription, exosome-dependent"/>
    <property type="evidence" value="ECO:0007669"/>
    <property type="project" value="UniProtKB-ARBA"/>
</dbReference>
<gene>
    <name evidence="11" type="ORF">C1645_772782</name>
</gene>
<evidence type="ECO:0000259" key="9">
    <source>
        <dbReference type="PROSITE" id="PS50137"/>
    </source>
</evidence>
<dbReference type="CDD" id="cd10845">
    <property type="entry name" value="DSRM_RNAse_III_family"/>
    <property type="match status" value="1"/>
</dbReference>
<dbReference type="GO" id="GO:0034475">
    <property type="term" value="P:U4 snRNA 3'-end processing"/>
    <property type="evidence" value="ECO:0007669"/>
    <property type="project" value="UniProtKB-ARBA"/>
</dbReference>
<keyword evidence="5" id="KW-0255">Endonuclease</keyword>
<feature type="domain" description="RNase III" evidence="10">
    <location>
        <begin position="16"/>
        <end position="133"/>
    </location>
</feature>
<dbReference type="FunFam" id="1.10.1520.10:FF:000001">
    <property type="entry name" value="Ribonuclease 3"/>
    <property type="match status" value="1"/>
</dbReference>
<dbReference type="PROSITE" id="PS00517">
    <property type="entry name" value="RNASE_3_1"/>
    <property type="match status" value="1"/>
</dbReference>
<dbReference type="GO" id="GO:0004525">
    <property type="term" value="F:ribonuclease III activity"/>
    <property type="evidence" value="ECO:0007669"/>
    <property type="project" value="UniProtKB-EC"/>
</dbReference>
<evidence type="ECO:0000313" key="12">
    <source>
        <dbReference type="Proteomes" id="UP000265703"/>
    </source>
</evidence>
<dbReference type="SUPFAM" id="SSF54768">
    <property type="entry name" value="dsRNA-binding domain-like"/>
    <property type="match status" value="1"/>
</dbReference>
<dbReference type="Gene3D" id="3.30.160.20">
    <property type="match status" value="1"/>
</dbReference>
<dbReference type="InterPro" id="IPR036389">
    <property type="entry name" value="RNase_III_sf"/>
</dbReference>
<accession>A0A397SZ58</accession>
<dbReference type="PROSITE" id="PS50137">
    <property type="entry name" value="DS_RBD"/>
    <property type="match status" value="1"/>
</dbReference>
<dbReference type="GO" id="GO:0034963">
    <property type="term" value="P:box C/D sno(s)RNA processing"/>
    <property type="evidence" value="ECO:0007669"/>
    <property type="project" value="UniProtKB-ARBA"/>
</dbReference>
<comment type="similarity">
    <text evidence="2">Belongs to the ribonuclease III family.</text>
</comment>
<keyword evidence="4" id="KW-0540">Nuclease</keyword>
<keyword evidence="12" id="KW-1185">Reference proteome</keyword>
<dbReference type="CDD" id="cd00593">
    <property type="entry name" value="RIBOc"/>
    <property type="match status" value="1"/>
</dbReference>
<evidence type="ECO:0000256" key="1">
    <source>
        <dbReference type="ARBA" id="ARBA00000109"/>
    </source>
</evidence>
<dbReference type="SUPFAM" id="SSF69065">
    <property type="entry name" value="RNase III domain-like"/>
    <property type="match status" value="1"/>
</dbReference>
<dbReference type="Pfam" id="PF14622">
    <property type="entry name" value="Ribonucleas_3_3"/>
    <property type="match status" value="1"/>
</dbReference>
<dbReference type="HAMAP" id="MF_00104">
    <property type="entry name" value="RNase_III"/>
    <property type="match status" value="1"/>
</dbReference>
<evidence type="ECO:0000256" key="5">
    <source>
        <dbReference type="ARBA" id="ARBA00022759"/>
    </source>
</evidence>
<evidence type="ECO:0000256" key="4">
    <source>
        <dbReference type="ARBA" id="ARBA00022722"/>
    </source>
</evidence>
<dbReference type="AlphaFoldDB" id="A0A397SZ58"/>
<dbReference type="GO" id="GO:0010468">
    <property type="term" value="P:regulation of gene expression"/>
    <property type="evidence" value="ECO:0007669"/>
    <property type="project" value="TreeGrafter"/>
</dbReference>
<dbReference type="SMART" id="SM00358">
    <property type="entry name" value="DSRM"/>
    <property type="match status" value="1"/>
</dbReference>
<evidence type="ECO:0000256" key="2">
    <source>
        <dbReference type="ARBA" id="ARBA00010183"/>
    </source>
</evidence>
<evidence type="ECO:0000256" key="7">
    <source>
        <dbReference type="ARBA" id="ARBA00022884"/>
    </source>
</evidence>
<comment type="caution">
    <text evidence="11">The sequence shown here is derived from an EMBL/GenBank/DDBJ whole genome shotgun (WGS) entry which is preliminary data.</text>
</comment>
<dbReference type="InterPro" id="IPR011907">
    <property type="entry name" value="RNase_III"/>
</dbReference>
<protein>
    <recommendedName>
        <fullName evidence="3">ribonuclease III</fullName>
        <ecNumber evidence="3">3.1.26.3</ecNumber>
    </recommendedName>
</protein>
<dbReference type="GO" id="GO:0006364">
    <property type="term" value="P:rRNA processing"/>
    <property type="evidence" value="ECO:0007669"/>
    <property type="project" value="InterPro"/>
</dbReference>
<comment type="catalytic activity">
    <reaction evidence="1">
        <text>Endonucleolytic cleavage to 5'-phosphomonoester.</text>
        <dbReference type="EC" id="3.1.26.3"/>
    </reaction>
</comment>
<dbReference type="PANTHER" id="PTHR11207">
    <property type="entry name" value="RIBONUCLEASE III"/>
    <property type="match status" value="1"/>
</dbReference>
<evidence type="ECO:0000259" key="10">
    <source>
        <dbReference type="PROSITE" id="PS50142"/>
    </source>
</evidence>
<evidence type="ECO:0000256" key="3">
    <source>
        <dbReference type="ARBA" id="ARBA00012177"/>
    </source>
</evidence>
<organism evidence="11 12">
    <name type="scientific">Glomus cerebriforme</name>
    <dbReference type="NCBI Taxonomy" id="658196"/>
    <lineage>
        <taxon>Eukaryota</taxon>
        <taxon>Fungi</taxon>
        <taxon>Fungi incertae sedis</taxon>
        <taxon>Mucoromycota</taxon>
        <taxon>Glomeromycotina</taxon>
        <taxon>Glomeromycetes</taxon>
        <taxon>Glomerales</taxon>
        <taxon>Glomeraceae</taxon>
        <taxon>Glomus</taxon>
    </lineage>
</organism>
<dbReference type="EMBL" id="QKYT01000225">
    <property type="protein sequence ID" value="RIA89285.1"/>
    <property type="molecule type" value="Genomic_DNA"/>
</dbReference>
<dbReference type="Gene3D" id="1.10.1520.10">
    <property type="entry name" value="Ribonuclease III domain"/>
    <property type="match status" value="1"/>
</dbReference>
<keyword evidence="6" id="KW-0378">Hydrolase</keyword>
<sequence length="269" mass="30519">MSFVDSNIKRIPERKFKDEKLRIEALTHKSYAYENPMSGNHNERLEFLGDAIISFIVADYLHDRFKEFKEGQLTTLRAKLVCKQTLSYFAVQLGLNDHLRLGAGATTSNARNSEKTLEDTFEAYMGAVFLDTNKNYGEVMKFMEPLLTPRVDQLVKDGVGMPNNDPSRGPYHRPTVGPLDESLNLPQESDPINKLQTWSQRRAYGIPQYNELEKTGFVHNPQFTFEVVINGRAYGNGTARNKKDAKRQAAINALQRLVPSNNNDDGSKM</sequence>
<dbReference type="SMART" id="SM00535">
    <property type="entry name" value="RIBOc"/>
    <property type="match status" value="1"/>
</dbReference>
<dbReference type="Pfam" id="PF00035">
    <property type="entry name" value="dsrm"/>
    <property type="match status" value="1"/>
</dbReference>
<dbReference type="PANTHER" id="PTHR11207:SF0">
    <property type="entry name" value="RIBONUCLEASE 3"/>
    <property type="match status" value="1"/>
</dbReference>